<accession>A0A8T2BFX9</accession>
<organism evidence="6 7">
    <name type="scientific">Arabidopsis suecica</name>
    <name type="common">Swedish thale-cress</name>
    <name type="synonym">Cardaminopsis suecica</name>
    <dbReference type="NCBI Taxonomy" id="45249"/>
    <lineage>
        <taxon>Eukaryota</taxon>
        <taxon>Viridiplantae</taxon>
        <taxon>Streptophyta</taxon>
        <taxon>Embryophyta</taxon>
        <taxon>Tracheophyta</taxon>
        <taxon>Spermatophyta</taxon>
        <taxon>Magnoliopsida</taxon>
        <taxon>eudicotyledons</taxon>
        <taxon>Gunneridae</taxon>
        <taxon>Pentapetalae</taxon>
        <taxon>rosids</taxon>
        <taxon>malvids</taxon>
        <taxon>Brassicales</taxon>
        <taxon>Brassicaceae</taxon>
        <taxon>Camelineae</taxon>
        <taxon>Arabidopsis</taxon>
    </lineage>
</organism>
<evidence type="ECO:0000259" key="5">
    <source>
        <dbReference type="PROSITE" id="PS50172"/>
    </source>
</evidence>
<feature type="region of interest" description="Disordered" evidence="4">
    <location>
        <begin position="680"/>
        <end position="764"/>
    </location>
</feature>
<feature type="region of interest" description="Disordered" evidence="4">
    <location>
        <begin position="516"/>
        <end position="544"/>
    </location>
</feature>
<dbReference type="PANTHER" id="PTHR23196">
    <property type="entry name" value="PAX TRANSCRIPTION ACTIVATION DOMAIN INTERACTING PROTEIN"/>
    <property type="match status" value="1"/>
</dbReference>
<dbReference type="InterPro" id="IPR001357">
    <property type="entry name" value="BRCT_dom"/>
</dbReference>
<feature type="region of interest" description="Disordered" evidence="4">
    <location>
        <begin position="484"/>
        <end position="504"/>
    </location>
</feature>
<feature type="region of interest" description="Disordered" evidence="4">
    <location>
        <begin position="1"/>
        <end position="42"/>
    </location>
</feature>
<name>A0A8T2BFX9_ARASU</name>
<dbReference type="Proteomes" id="UP000694251">
    <property type="component" value="Chromosome 8"/>
</dbReference>
<comment type="caution">
    <text evidence="6">The sequence shown here is derived from an EMBL/GenBank/DDBJ whole genome shotgun (WGS) entry which is preliminary data.</text>
</comment>
<reference evidence="6 7" key="1">
    <citation type="submission" date="2020-12" db="EMBL/GenBank/DDBJ databases">
        <title>Concerted genomic and epigenomic changes stabilize Arabidopsis allopolyploids.</title>
        <authorList>
            <person name="Chen Z."/>
        </authorList>
    </citation>
    <scope>NUCLEOTIDE SEQUENCE [LARGE SCALE GENOMIC DNA]</scope>
    <source>
        <strain evidence="6">As9502</strain>
        <tissue evidence="6">Leaf</tissue>
    </source>
</reference>
<dbReference type="GO" id="GO:0005634">
    <property type="term" value="C:nucleus"/>
    <property type="evidence" value="ECO:0007669"/>
    <property type="project" value="UniProtKB-SubCell"/>
</dbReference>
<dbReference type="CDD" id="cd18432">
    <property type="entry name" value="BRCT_PAXIP1_rpt6_like"/>
    <property type="match status" value="1"/>
</dbReference>
<proteinExistence type="predicted"/>
<dbReference type="AlphaFoldDB" id="A0A8T2BFX9"/>
<evidence type="ECO:0000256" key="1">
    <source>
        <dbReference type="ARBA" id="ARBA00004123"/>
    </source>
</evidence>
<evidence type="ECO:0000256" key="3">
    <source>
        <dbReference type="ARBA" id="ARBA00023242"/>
    </source>
</evidence>
<sequence length="1041" mass="116039">MAKANQSFSAYQETQPIDSNPSSPSDSGEDKDSLLGDCDTQPFEDDAWINDQYMETQVLDIECDNEEFLLCNETQAVDLGFENGEELLVEGNQLVEASDGLATQVLDLCDDEVDLDSDDDVTDVLEDNSELSDSDDSCSKAETVLSSEENRQDANAKVKSTVALDANWSSEHGETGKKVARFASVRSAAFRASGVAARVANQKSPNTDCSTLINCHSSGQRATHNSSLENSVGEVGNQKSLTSIFVEEKNDLRTANKTARKLFIEDLPEENCHSTDCNVDLGNLSYIDSQEPGEASQASALNLVDKLISECRLEFDFEVEADYGRKTEEKSKFVQIFKGPQELAKKVSYKSGAVGNDIFDWDDNREDEGGGDIYRRRKDEFFGVASKRREFSSLPREQKRELIPVAVDKRRASDSKLLQHSLTRSRKNIQGAKKNLGKELDEVREAVVLGNDTQVAAEAIDDLCSGDRGKFDAEASCLTGKKLSPGEERGFSPGGVVTRQSKGTKRIQAMSKDELLKKRMKKASPSPAKAYRKNIEGSSKGDQFDNEGPCCWKSRKVQTASRKTKKNLVDELDEVSKESNTKMFGRHEEAEAGPDTQMAAEVMNSLHSGDNREIDPEPNNLKGKKLSPEGGNSSCGVVTRKSKRIKGIQAVDNDVESLNPKTKKARSILAKSCEKNMDRYSKNDKVDMPDEAVVSTTEKRQGELSNKHCMSKVLKQSSRGEAEVLNYPKRRRSARISQDQVNEAGRSSDPAFDTPVKSKTPSTNVSPICMGDEYHRLSCKDSFTSHTTREFRSLTLPLAEPISETKSTRKRRDLGSIRVLFSQHLDEDVTKHQKKILARFYISEASSMKEATHFIADNFTRTRNMLEAIASGKPVVTTQWLESINQVNIYVDEDMYILRDSKKEKEFCFNMGVSLARAHQFPLLQGRRVFITPNTKPGLNTITTLVKAVHGLPVERLGRSALSEDKVPENLLVLSCEEDRATCIPFLERGAEVYSAELLLNGIVTQRLEYERYRLFTDHVRRTRSTIWIKDGKGKFQRRSG</sequence>
<evidence type="ECO:0000313" key="7">
    <source>
        <dbReference type="Proteomes" id="UP000694251"/>
    </source>
</evidence>
<feature type="region of interest" description="Disordered" evidence="4">
    <location>
        <begin position="608"/>
        <end position="637"/>
    </location>
</feature>
<dbReference type="Pfam" id="PF16770">
    <property type="entry name" value="RTT107_BRCT_5"/>
    <property type="match status" value="1"/>
</dbReference>
<evidence type="ECO:0000313" key="6">
    <source>
        <dbReference type="EMBL" id="KAG7582831.1"/>
    </source>
</evidence>
<dbReference type="CDD" id="cd17744">
    <property type="entry name" value="BRCT_MDC1_rpt1"/>
    <property type="match status" value="1"/>
</dbReference>
<feature type="compositionally biased region" description="Basic and acidic residues" evidence="4">
    <location>
        <begin position="697"/>
        <end position="706"/>
    </location>
</feature>
<gene>
    <name evidence="6" type="ORF">ISN44_As08g023890</name>
</gene>
<feature type="domain" description="BRCT" evidence="5">
    <location>
        <begin position="786"/>
        <end position="898"/>
    </location>
</feature>
<dbReference type="GO" id="GO:0006974">
    <property type="term" value="P:DNA damage response"/>
    <property type="evidence" value="ECO:0007669"/>
    <property type="project" value="UniProtKB-KW"/>
</dbReference>
<keyword evidence="2" id="KW-0227">DNA damage</keyword>
<keyword evidence="3" id="KW-0539">Nucleus</keyword>
<protein>
    <submittedName>
        <fullName evidence="6">BRCT domain</fullName>
    </submittedName>
</protein>
<feature type="compositionally biased region" description="Polar residues" evidence="4">
    <location>
        <begin position="1"/>
        <end position="17"/>
    </location>
</feature>
<evidence type="ECO:0000256" key="2">
    <source>
        <dbReference type="ARBA" id="ARBA00022763"/>
    </source>
</evidence>
<comment type="subcellular location">
    <subcellularLocation>
        <location evidence="1">Nucleus</location>
    </subcellularLocation>
</comment>
<dbReference type="PROSITE" id="PS50172">
    <property type="entry name" value="BRCT"/>
    <property type="match status" value="1"/>
</dbReference>
<dbReference type="InterPro" id="IPR051579">
    <property type="entry name" value="DDR_Transcriptional_Reg"/>
</dbReference>
<dbReference type="EMBL" id="JAEFBJ010000008">
    <property type="protein sequence ID" value="KAG7582831.1"/>
    <property type="molecule type" value="Genomic_DNA"/>
</dbReference>
<dbReference type="Pfam" id="PF16589">
    <property type="entry name" value="BRCT_2"/>
    <property type="match status" value="1"/>
</dbReference>
<keyword evidence="7" id="KW-1185">Reference proteome</keyword>
<evidence type="ECO:0000256" key="4">
    <source>
        <dbReference type="SAM" id="MobiDB-lite"/>
    </source>
</evidence>
<dbReference type="OrthoDB" id="342264at2759"/>
<dbReference type="PANTHER" id="PTHR23196:SF1">
    <property type="entry name" value="PAX-INTERACTING PROTEIN 1"/>
    <property type="match status" value="1"/>
</dbReference>